<accession>A0A426DED0</accession>
<dbReference type="AlphaFoldDB" id="A0A426DED0"/>
<keyword evidence="1" id="KW-0812">Transmembrane</keyword>
<name>A0A426DED0_9FIRM</name>
<protein>
    <submittedName>
        <fullName evidence="2">Uncharacterized protein</fullName>
    </submittedName>
</protein>
<keyword evidence="1" id="KW-0472">Membrane</keyword>
<comment type="caution">
    <text evidence="2">The sequence shown here is derived from an EMBL/GenBank/DDBJ whole genome shotgun (WGS) entry which is preliminary data.</text>
</comment>
<feature type="transmembrane region" description="Helical" evidence="1">
    <location>
        <begin position="53"/>
        <end position="71"/>
    </location>
</feature>
<reference evidence="2" key="1">
    <citation type="submission" date="2018-10" db="EMBL/GenBank/DDBJ databases">
        <title>Schaedlerella arabinophila gen. nov. sp. nov., isolated from the mouse intestinal tract and comparative analysis with the genome of the closely related altered Schaedler flora strain ASF502.</title>
        <authorList>
            <person name="Miyake S."/>
            <person name="Soh M."/>
            <person name="Seedorf H."/>
        </authorList>
    </citation>
    <scope>NUCLEOTIDE SEQUENCE [LARGE SCALE GENOMIC DNA]</scope>
    <source>
        <strain evidence="2">DSM 106076</strain>
    </source>
</reference>
<evidence type="ECO:0000313" key="3">
    <source>
        <dbReference type="Proteomes" id="UP000274920"/>
    </source>
</evidence>
<keyword evidence="3" id="KW-1185">Reference proteome</keyword>
<dbReference type="Proteomes" id="UP000274920">
    <property type="component" value="Unassembled WGS sequence"/>
</dbReference>
<evidence type="ECO:0000313" key="2">
    <source>
        <dbReference type="EMBL" id="RRK31078.1"/>
    </source>
</evidence>
<feature type="transmembrane region" description="Helical" evidence="1">
    <location>
        <begin position="91"/>
        <end position="111"/>
    </location>
</feature>
<evidence type="ECO:0000256" key="1">
    <source>
        <dbReference type="SAM" id="Phobius"/>
    </source>
</evidence>
<gene>
    <name evidence="2" type="ORF">EBB54_06595</name>
</gene>
<dbReference type="EMBL" id="RHJS01000002">
    <property type="protein sequence ID" value="RRK31078.1"/>
    <property type="molecule type" value="Genomic_DNA"/>
</dbReference>
<proteinExistence type="predicted"/>
<keyword evidence="1" id="KW-1133">Transmembrane helix</keyword>
<organism evidence="2 3">
    <name type="scientific">Schaedlerella arabinosiphila</name>
    <dbReference type="NCBI Taxonomy" id="2044587"/>
    <lineage>
        <taxon>Bacteria</taxon>
        <taxon>Bacillati</taxon>
        <taxon>Bacillota</taxon>
        <taxon>Clostridia</taxon>
        <taxon>Lachnospirales</taxon>
        <taxon>Lachnospiraceae</taxon>
        <taxon>Schaedlerella</taxon>
    </lineage>
</organism>
<sequence>MNWIKRHVADCKNCCAVYEYLRSSDRYDAAEKKKDMDLVKDLKAGIQKRKRRSMSAVFVILITGILFIRRYSIPVPFDANRMFIETVPSVFTVFATLSSGEFKISILHCFYMRFFV</sequence>